<feature type="domain" description="Disease resistance N-terminal" evidence="5">
    <location>
        <begin position="5"/>
        <end position="94"/>
    </location>
</feature>
<dbReference type="SUPFAM" id="SSF52058">
    <property type="entry name" value="L domain-like"/>
    <property type="match status" value="1"/>
</dbReference>
<feature type="region of interest" description="Disordered" evidence="4">
    <location>
        <begin position="417"/>
        <end position="484"/>
    </location>
</feature>
<dbReference type="Gene3D" id="1.20.5.4130">
    <property type="match status" value="1"/>
</dbReference>
<evidence type="ECO:0000313" key="7">
    <source>
        <dbReference type="Proteomes" id="UP001064489"/>
    </source>
</evidence>
<protein>
    <recommendedName>
        <fullName evidence="5">Disease resistance N-terminal domain-containing protein</fullName>
    </recommendedName>
</protein>
<evidence type="ECO:0000313" key="6">
    <source>
        <dbReference type="EMBL" id="KAI9169992.1"/>
    </source>
</evidence>
<keyword evidence="7" id="KW-1185">Reference proteome</keyword>
<gene>
    <name evidence="6" type="ORF">LWI28_020769</name>
</gene>
<evidence type="ECO:0000256" key="3">
    <source>
        <dbReference type="ARBA" id="ARBA00022821"/>
    </source>
</evidence>
<name>A0AAD5INE5_ACENE</name>
<comment type="caution">
    <text evidence="6">The sequence shown here is derived from an EMBL/GenBank/DDBJ whole genome shotgun (WGS) entry which is preliminary data.</text>
</comment>
<dbReference type="Pfam" id="PF18052">
    <property type="entry name" value="Rx_N"/>
    <property type="match status" value="1"/>
</dbReference>
<dbReference type="EMBL" id="JAJSOW010000104">
    <property type="protein sequence ID" value="KAI9169992.1"/>
    <property type="molecule type" value="Genomic_DNA"/>
</dbReference>
<feature type="compositionally biased region" description="Basic and acidic residues" evidence="4">
    <location>
        <begin position="427"/>
        <end position="442"/>
    </location>
</feature>
<feature type="region of interest" description="Disordered" evidence="4">
    <location>
        <begin position="287"/>
        <end position="351"/>
    </location>
</feature>
<keyword evidence="2" id="KW-0547">Nucleotide-binding</keyword>
<feature type="region of interest" description="Disordered" evidence="4">
    <location>
        <begin position="364"/>
        <end position="401"/>
    </location>
</feature>
<feature type="compositionally biased region" description="Polar residues" evidence="4">
    <location>
        <begin position="619"/>
        <end position="637"/>
    </location>
</feature>
<feature type="region of interest" description="Disordered" evidence="4">
    <location>
        <begin position="154"/>
        <end position="173"/>
    </location>
</feature>
<dbReference type="Proteomes" id="UP001064489">
    <property type="component" value="Chromosome 7"/>
</dbReference>
<feature type="region of interest" description="Disordered" evidence="4">
    <location>
        <begin position="500"/>
        <end position="637"/>
    </location>
</feature>
<evidence type="ECO:0000256" key="1">
    <source>
        <dbReference type="ARBA" id="ARBA00022737"/>
    </source>
</evidence>
<dbReference type="AlphaFoldDB" id="A0AAD5INE5"/>
<feature type="compositionally biased region" description="Polar residues" evidence="4">
    <location>
        <begin position="593"/>
        <end position="602"/>
    </location>
</feature>
<dbReference type="GO" id="GO:0006952">
    <property type="term" value="P:defense response"/>
    <property type="evidence" value="ECO:0007669"/>
    <property type="project" value="UniProtKB-KW"/>
</dbReference>
<dbReference type="GO" id="GO:0000166">
    <property type="term" value="F:nucleotide binding"/>
    <property type="evidence" value="ECO:0007669"/>
    <property type="project" value="UniProtKB-KW"/>
</dbReference>
<feature type="compositionally biased region" description="Polar residues" evidence="4">
    <location>
        <begin position="443"/>
        <end position="456"/>
    </location>
</feature>
<feature type="compositionally biased region" description="Polar residues" evidence="4">
    <location>
        <begin position="317"/>
        <end position="332"/>
    </location>
</feature>
<sequence length="764" mass="85518">MAELVVSALLGAIFSSLTSSPFRSLKLDGKWLNDLKSYLLRIDAILDDVDLKDHGNRELKLWFDKLKEVRYEIEDMLNEIVTEGFRREWEAKSRNIKSRVRGIVSIKSSFEKDIQHRWKSITKKIEYLQMHREKFGLEYAPMIARKPDQLSVAKEGPEDESQAWRSVKKDTERKRFQRPTSSLVTIPEVIEEGENFPCLKQIRISGCLKLAKCLPLHLSSAKVEISECPLLRVPVTDGNKMQLENEYDIVSSELMTDVSSQTHSSCPELSMLSTELAIPKLPVTVDKQVHEGNSRKENILDRSSTSRLSKVEELQLPDTNVVRSTDVSITSNRPPPEAPTHLTEDSSAKHGGALDTSLAATEISADTVTDDPINDEGDKAQFRRNEKVLDRPSTSRLQEIEELQLPVSDVVQRTDVLATSNSPPPESSERLTEDSSVKHEGASDNSSAATMILSDTNTDDPINDEGDKAQLRRNENLLDRPSTSRLQEIEELQLPDVNVPQITDVSITSNMPPPESPTRLTEDSTAKHEGASDNSSAPTEISSDTDDPINDEGDKAQFRRNEKLLDRPSTSRLQELEELQLPDSNVARRTAVLATSNSPPSESSKRLTEDSSIKYRGASDNSSAATEISSDSDTDNPINIWYDEESLEDISSPEQESLNVSEISQLKRLPPKLYSLKIEACKALKSLPEELMHSNLQHLYIINCQFLKSVQASHLPVPLKTLYIRKCHSFNVNLISQNLLTLLKDMQLCLETCCRLAALVICGL</sequence>
<evidence type="ECO:0000256" key="2">
    <source>
        <dbReference type="ARBA" id="ARBA00022741"/>
    </source>
</evidence>
<feature type="compositionally biased region" description="Basic and acidic residues" evidence="4">
    <location>
        <begin position="287"/>
        <end position="300"/>
    </location>
</feature>
<reference evidence="6" key="2">
    <citation type="submission" date="2023-02" db="EMBL/GenBank/DDBJ databases">
        <authorList>
            <person name="Swenson N.G."/>
            <person name="Wegrzyn J.L."/>
            <person name="Mcevoy S.L."/>
        </authorList>
    </citation>
    <scope>NUCLEOTIDE SEQUENCE</scope>
    <source>
        <strain evidence="6">91603</strain>
        <tissue evidence="6">Leaf</tissue>
    </source>
</reference>
<feature type="compositionally biased region" description="Basic and acidic residues" evidence="4">
    <location>
        <begin position="376"/>
        <end position="390"/>
    </location>
</feature>
<accession>A0AAD5INE5</accession>
<proteinExistence type="predicted"/>
<organism evidence="6 7">
    <name type="scientific">Acer negundo</name>
    <name type="common">Box elder</name>
    <dbReference type="NCBI Taxonomy" id="4023"/>
    <lineage>
        <taxon>Eukaryota</taxon>
        <taxon>Viridiplantae</taxon>
        <taxon>Streptophyta</taxon>
        <taxon>Embryophyta</taxon>
        <taxon>Tracheophyta</taxon>
        <taxon>Spermatophyta</taxon>
        <taxon>Magnoliopsida</taxon>
        <taxon>eudicotyledons</taxon>
        <taxon>Gunneridae</taxon>
        <taxon>Pentapetalae</taxon>
        <taxon>rosids</taxon>
        <taxon>malvids</taxon>
        <taxon>Sapindales</taxon>
        <taxon>Sapindaceae</taxon>
        <taxon>Hippocastanoideae</taxon>
        <taxon>Acereae</taxon>
        <taxon>Acer</taxon>
    </lineage>
</organism>
<keyword evidence="3" id="KW-0611">Plant defense</keyword>
<feature type="compositionally biased region" description="Basic and acidic residues" evidence="4">
    <location>
        <begin position="520"/>
        <end position="531"/>
    </location>
</feature>
<feature type="compositionally biased region" description="Polar residues" evidence="4">
    <location>
        <begin position="500"/>
        <end position="510"/>
    </location>
</feature>
<reference evidence="6" key="1">
    <citation type="journal article" date="2022" name="Plant J.">
        <title>Strategies of tolerance reflected in two North American maple genomes.</title>
        <authorList>
            <person name="McEvoy S.L."/>
            <person name="Sezen U.U."/>
            <person name="Trouern-Trend A."/>
            <person name="McMahon S.M."/>
            <person name="Schaberg P.G."/>
            <person name="Yang J."/>
            <person name="Wegrzyn J.L."/>
            <person name="Swenson N.G."/>
        </authorList>
    </citation>
    <scope>NUCLEOTIDE SEQUENCE</scope>
    <source>
        <strain evidence="6">91603</strain>
    </source>
</reference>
<feature type="compositionally biased region" description="Basic and acidic residues" evidence="4">
    <location>
        <begin position="552"/>
        <end position="566"/>
    </location>
</feature>
<keyword evidence="1" id="KW-0677">Repeat</keyword>
<evidence type="ECO:0000259" key="5">
    <source>
        <dbReference type="Pfam" id="PF18052"/>
    </source>
</evidence>
<evidence type="ECO:0000256" key="4">
    <source>
        <dbReference type="SAM" id="MobiDB-lite"/>
    </source>
</evidence>
<dbReference type="InterPro" id="IPR041118">
    <property type="entry name" value="Rx_N"/>
</dbReference>
<feature type="compositionally biased region" description="Polar residues" evidence="4">
    <location>
        <begin position="532"/>
        <end position="542"/>
    </location>
</feature>
<feature type="compositionally biased region" description="Basic and acidic residues" evidence="4">
    <location>
        <begin position="603"/>
        <end position="613"/>
    </location>
</feature>
<feature type="compositionally biased region" description="Basic and acidic residues" evidence="4">
    <location>
        <begin position="465"/>
        <end position="478"/>
    </location>
</feature>